<dbReference type="AlphaFoldDB" id="A0AAW8WB92"/>
<dbReference type="EMBL" id="JAVLAO010000001">
    <property type="protein sequence ID" value="MDT7038290.1"/>
    <property type="molecule type" value="Genomic_DNA"/>
</dbReference>
<dbReference type="RefSeq" id="WP_216747947.1">
    <property type="nucleotide sequence ID" value="NZ_JAGWDT010000002.1"/>
</dbReference>
<feature type="compositionally biased region" description="Polar residues" evidence="1">
    <location>
        <begin position="364"/>
        <end position="411"/>
    </location>
</feature>
<protein>
    <submittedName>
        <fullName evidence="3">LPXTG cell wall anchor domain-containing protein</fullName>
    </submittedName>
</protein>
<accession>A0AAW8WB92</accession>
<gene>
    <name evidence="3" type="ORF">RI555_04590</name>
</gene>
<feature type="region of interest" description="Disordered" evidence="1">
    <location>
        <begin position="283"/>
        <end position="419"/>
    </location>
</feature>
<dbReference type="Proteomes" id="UP001263852">
    <property type="component" value="Unassembled WGS sequence"/>
</dbReference>
<evidence type="ECO:0000313" key="3">
    <source>
        <dbReference type="EMBL" id="MDT7038290.1"/>
    </source>
</evidence>
<proteinExistence type="predicted"/>
<feature type="compositionally biased region" description="Polar residues" evidence="1">
    <location>
        <begin position="286"/>
        <end position="301"/>
    </location>
</feature>
<organism evidence="3 4">
    <name type="scientific">Lactiplantibacillus pentosus</name>
    <name type="common">Lactobacillus pentosus</name>
    <dbReference type="NCBI Taxonomy" id="1589"/>
    <lineage>
        <taxon>Bacteria</taxon>
        <taxon>Bacillati</taxon>
        <taxon>Bacillota</taxon>
        <taxon>Bacilli</taxon>
        <taxon>Lactobacillales</taxon>
        <taxon>Lactobacillaceae</taxon>
        <taxon>Lactiplantibacillus</taxon>
    </lineage>
</organism>
<sequence length="449" mass="46842">MTTKKLVRTLMISTALLGVGVASTTIVSLGASTVAEAATVSAIPTGNTYNDTDGTVFTKVDNHWYFFDTEEGETDSQDFADTYGFNFVTFNIVDNDTGAVLKTYTKFTKTADYFSALDADMEQGLPTHILMNGTPSDEYSLTNGSAGYKVTHDGQSVTIKVSKEDSGYFENDDANRPLDSNIDSESNAAHASLTQAIDALPTIGASASQIEATLKNARFVGGDGNGDYLLSDNSSKLHATGIGDVGLNYTYNEGKTKYVVVRRSSWEVVQAWLINQVTADNDAGGTESQVGDHTNSNSNAGVSDSATTSTNTNSSSNTGTTTSSDNATSNTVNSESSTSTDGAENASATETSSAKTTSTRADSDQSVAVNKDVTSTDATTGTSSNASGQSKVSTSTSTKDATAQADTNSSDGQKKATLPQTDEANSGWFALVGTILLSGLGALSFRKFH</sequence>
<feature type="compositionally biased region" description="Low complexity" evidence="1">
    <location>
        <begin position="302"/>
        <end position="360"/>
    </location>
</feature>
<evidence type="ECO:0000313" key="4">
    <source>
        <dbReference type="Proteomes" id="UP001263852"/>
    </source>
</evidence>
<feature type="chain" id="PRO_5043723608" evidence="2">
    <location>
        <begin position="38"/>
        <end position="449"/>
    </location>
</feature>
<evidence type="ECO:0000256" key="2">
    <source>
        <dbReference type="SAM" id="SignalP"/>
    </source>
</evidence>
<name>A0AAW8WB92_LACPE</name>
<keyword evidence="2" id="KW-0732">Signal</keyword>
<comment type="caution">
    <text evidence="3">The sequence shown here is derived from an EMBL/GenBank/DDBJ whole genome shotgun (WGS) entry which is preliminary data.</text>
</comment>
<dbReference type="NCBIfam" id="TIGR01167">
    <property type="entry name" value="LPXTG_anchor"/>
    <property type="match status" value="1"/>
</dbReference>
<reference evidence="3" key="1">
    <citation type="submission" date="2023-08" db="EMBL/GenBank/DDBJ databases">
        <authorList>
            <person name="Page C.A."/>
            <person name="Perez-Diaz I.M."/>
        </authorList>
    </citation>
    <scope>NUCLEOTIDE SEQUENCE</scope>
    <source>
        <strain evidence="3">1.8.9</strain>
    </source>
</reference>
<feature type="signal peptide" evidence="2">
    <location>
        <begin position="1"/>
        <end position="37"/>
    </location>
</feature>
<evidence type="ECO:0000256" key="1">
    <source>
        <dbReference type="SAM" id="MobiDB-lite"/>
    </source>
</evidence>